<protein>
    <recommendedName>
        <fullName evidence="1">HNH nuclease domain-containing protein</fullName>
    </recommendedName>
</protein>
<proteinExistence type="predicted"/>
<dbReference type="Proteomes" id="UP001143463">
    <property type="component" value="Unassembled WGS sequence"/>
</dbReference>
<evidence type="ECO:0000259" key="1">
    <source>
        <dbReference type="SMART" id="SM00507"/>
    </source>
</evidence>
<comment type="caution">
    <text evidence="2">The sequence shown here is derived from an EMBL/GenBank/DDBJ whole genome shotgun (WGS) entry which is preliminary data.</text>
</comment>
<feature type="domain" description="HNH nuclease" evidence="1">
    <location>
        <begin position="15"/>
        <end position="67"/>
    </location>
</feature>
<dbReference type="SMART" id="SM00507">
    <property type="entry name" value="HNHc"/>
    <property type="match status" value="1"/>
</dbReference>
<dbReference type="CDD" id="cd00085">
    <property type="entry name" value="HNHc"/>
    <property type="match status" value="1"/>
</dbReference>
<dbReference type="Gene3D" id="1.10.30.50">
    <property type="match status" value="1"/>
</dbReference>
<accession>A0A9W6L7P7</accession>
<gene>
    <name evidence="2" type="ORF">GCM10017577_46050</name>
</gene>
<keyword evidence="3" id="KW-1185">Reference proteome</keyword>
<evidence type="ECO:0000313" key="2">
    <source>
        <dbReference type="EMBL" id="GLL13461.1"/>
    </source>
</evidence>
<organism evidence="2 3">
    <name type="scientific">Pseudonocardia halophobica</name>
    <dbReference type="NCBI Taxonomy" id="29401"/>
    <lineage>
        <taxon>Bacteria</taxon>
        <taxon>Bacillati</taxon>
        <taxon>Actinomycetota</taxon>
        <taxon>Actinomycetes</taxon>
        <taxon>Pseudonocardiales</taxon>
        <taxon>Pseudonocardiaceae</taxon>
        <taxon>Pseudonocardia</taxon>
    </lineage>
</organism>
<evidence type="ECO:0000313" key="3">
    <source>
        <dbReference type="Proteomes" id="UP001143463"/>
    </source>
</evidence>
<sequence length="85" mass="9483">MSKRWKKGSTRAWRQTRALVLARDSYRCRLSLSGCTSKADHVHHTVAREVAGDDPSHLIAACRSCNLKAGDPSKADPAPQPRAWW</sequence>
<dbReference type="InterPro" id="IPR003615">
    <property type="entry name" value="HNH_nuc"/>
</dbReference>
<name>A0A9W6L7P7_9PSEU</name>
<dbReference type="AlphaFoldDB" id="A0A9W6L7P7"/>
<reference evidence="2" key="2">
    <citation type="submission" date="2023-01" db="EMBL/GenBank/DDBJ databases">
        <authorList>
            <person name="Sun Q."/>
            <person name="Evtushenko L."/>
        </authorList>
    </citation>
    <scope>NUCLEOTIDE SEQUENCE</scope>
    <source>
        <strain evidence="2">VKM Ac-1069</strain>
    </source>
</reference>
<reference evidence="2" key="1">
    <citation type="journal article" date="2014" name="Int. J. Syst. Evol. Microbiol.">
        <title>Complete genome sequence of Corynebacterium casei LMG S-19264T (=DSM 44701T), isolated from a smear-ripened cheese.</title>
        <authorList>
            <consortium name="US DOE Joint Genome Institute (JGI-PGF)"/>
            <person name="Walter F."/>
            <person name="Albersmeier A."/>
            <person name="Kalinowski J."/>
            <person name="Ruckert C."/>
        </authorList>
    </citation>
    <scope>NUCLEOTIDE SEQUENCE</scope>
    <source>
        <strain evidence="2">VKM Ac-1069</strain>
    </source>
</reference>
<dbReference type="EMBL" id="BSFQ01000022">
    <property type="protein sequence ID" value="GLL13461.1"/>
    <property type="molecule type" value="Genomic_DNA"/>
</dbReference>